<proteinExistence type="predicted"/>
<accession>A0ABT1M197</accession>
<comment type="caution">
    <text evidence="2">The sequence shown here is derived from an EMBL/GenBank/DDBJ whole genome shotgun (WGS) entry which is preliminary data.</text>
</comment>
<gene>
    <name evidence="2" type="ORF">NM203_12060</name>
</gene>
<organism evidence="2 3">
    <name type="scientific">Mycolicibacterium arenosum</name>
    <dbReference type="NCBI Taxonomy" id="2952157"/>
    <lineage>
        <taxon>Bacteria</taxon>
        <taxon>Bacillati</taxon>
        <taxon>Actinomycetota</taxon>
        <taxon>Actinomycetes</taxon>
        <taxon>Mycobacteriales</taxon>
        <taxon>Mycobacteriaceae</taxon>
        <taxon>Mycolicibacterium</taxon>
    </lineage>
</organism>
<sequence length="253" mass="27280">MSDSARPPILLLHSVFGTPELMSRWATELEAAGYRVHVPAMPGREPTDDAVLARTGIDQAFDVALAAYDAIGEPAVVIGHSMGGLLAQKIAAARTPRAVVTMASIPPGVLWFQLKPLPHLFRVLPKVLAGQPFLPSAKTMREVPLSTLPAAEQDELVPRLVRDSGRMFREMSLGSASTRVDAAEVTCPMLCVSGGSDRNVAPWISRRVAARYGAEHQVHPNAPHWIVADSLVGEVLPPILEWLNRTVGQTAVR</sequence>
<dbReference type="InterPro" id="IPR029058">
    <property type="entry name" value="AB_hydrolase_fold"/>
</dbReference>
<dbReference type="Gene3D" id="3.40.50.1820">
    <property type="entry name" value="alpha/beta hydrolase"/>
    <property type="match status" value="1"/>
</dbReference>
<keyword evidence="3" id="KW-1185">Reference proteome</keyword>
<protein>
    <submittedName>
        <fullName evidence="2">S9 family peptidase</fullName>
    </submittedName>
</protein>
<dbReference type="PANTHER" id="PTHR43194">
    <property type="entry name" value="HYDROLASE ALPHA/BETA FOLD FAMILY"/>
    <property type="match status" value="1"/>
</dbReference>
<evidence type="ECO:0000313" key="3">
    <source>
        <dbReference type="Proteomes" id="UP001651690"/>
    </source>
</evidence>
<dbReference type="SUPFAM" id="SSF53474">
    <property type="entry name" value="alpha/beta-Hydrolases"/>
    <property type="match status" value="1"/>
</dbReference>
<feature type="domain" description="AB hydrolase-1" evidence="1">
    <location>
        <begin position="9"/>
        <end position="228"/>
    </location>
</feature>
<evidence type="ECO:0000259" key="1">
    <source>
        <dbReference type="Pfam" id="PF12697"/>
    </source>
</evidence>
<dbReference type="InterPro" id="IPR050228">
    <property type="entry name" value="Carboxylesterase_BioH"/>
</dbReference>
<dbReference type="PANTHER" id="PTHR43194:SF5">
    <property type="entry name" value="PIMELOYL-[ACYL-CARRIER PROTEIN] METHYL ESTER ESTERASE"/>
    <property type="match status" value="1"/>
</dbReference>
<dbReference type="RefSeq" id="WP_255060167.1">
    <property type="nucleotide sequence ID" value="NZ_JANDBD010000004.1"/>
</dbReference>
<name>A0ABT1M197_9MYCO</name>
<dbReference type="Pfam" id="PF12697">
    <property type="entry name" value="Abhydrolase_6"/>
    <property type="match status" value="1"/>
</dbReference>
<dbReference type="EMBL" id="JANDBD010000004">
    <property type="protein sequence ID" value="MCP9272919.1"/>
    <property type="molecule type" value="Genomic_DNA"/>
</dbReference>
<reference evidence="2 3" key="1">
    <citation type="submission" date="2022-06" db="EMBL/GenBank/DDBJ databases">
        <title>Mycolicibacterium sp. CAU 1645 isolated from seawater.</title>
        <authorList>
            <person name="Kim W."/>
        </authorList>
    </citation>
    <scope>NUCLEOTIDE SEQUENCE [LARGE SCALE GENOMIC DNA]</scope>
    <source>
        <strain evidence="2 3">CAU 1645</strain>
    </source>
</reference>
<dbReference type="Proteomes" id="UP001651690">
    <property type="component" value="Unassembled WGS sequence"/>
</dbReference>
<dbReference type="InterPro" id="IPR000073">
    <property type="entry name" value="AB_hydrolase_1"/>
</dbReference>
<evidence type="ECO:0000313" key="2">
    <source>
        <dbReference type="EMBL" id="MCP9272919.1"/>
    </source>
</evidence>